<evidence type="ECO:0000313" key="2">
    <source>
        <dbReference type="Proteomes" id="UP000317648"/>
    </source>
</evidence>
<evidence type="ECO:0000313" key="1">
    <source>
        <dbReference type="EMBL" id="QDU95054.1"/>
    </source>
</evidence>
<sequence length="294" mass="31189">MNDKAISPRALNGFAIYQPGENWQVLLAEDHSTSVAGKYSFGTTLSFVRVQIFKTQAEADAARVAAIAWGHPYPPPNWETCLVETDGTFRHANVPAGEAAGPETRVALFWASVGGSNEFKDVTFTVIPFDDGVAVTAKACIWYFGVAPGSIAGPYGEGAASQPIAFPITPGATSVQVTAAGGWRKRGGGPLFGPNGNPSDHNALVPCNNGNCGKWYDLEPTPGGHPIEKIDGNKGLLVGVWDATEGTFYPQHPIGEKWGADQIPAGATNLYLGFHDGFQWTNNDGLVRVKVVFS</sequence>
<dbReference type="Proteomes" id="UP000317648">
    <property type="component" value="Chromosome"/>
</dbReference>
<dbReference type="EMBL" id="CP036433">
    <property type="protein sequence ID" value="QDU95054.1"/>
    <property type="molecule type" value="Genomic_DNA"/>
</dbReference>
<reference evidence="1 2" key="1">
    <citation type="submission" date="2019-02" db="EMBL/GenBank/DDBJ databases">
        <title>Deep-cultivation of Planctomycetes and their phenomic and genomic characterization uncovers novel biology.</title>
        <authorList>
            <person name="Wiegand S."/>
            <person name="Jogler M."/>
            <person name="Boedeker C."/>
            <person name="Pinto D."/>
            <person name="Vollmers J."/>
            <person name="Rivas-Marin E."/>
            <person name="Kohn T."/>
            <person name="Peeters S.H."/>
            <person name="Heuer A."/>
            <person name="Rast P."/>
            <person name="Oberbeckmann S."/>
            <person name="Bunk B."/>
            <person name="Jeske O."/>
            <person name="Meyerdierks A."/>
            <person name="Storesund J.E."/>
            <person name="Kallscheuer N."/>
            <person name="Luecker S."/>
            <person name="Lage O.M."/>
            <person name="Pohl T."/>
            <person name="Merkel B.J."/>
            <person name="Hornburger P."/>
            <person name="Mueller R.-W."/>
            <person name="Bruemmer F."/>
            <person name="Labrenz M."/>
            <person name="Spormann A.M."/>
            <person name="Op den Camp H."/>
            <person name="Overmann J."/>
            <person name="Amann R."/>
            <person name="Jetten M.S.M."/>
            <person name="Mascher T."/>
            <person name="Medema M.H."/>
            <person name="Devos D.P."/>
            <person name="Kaster A.-K."/>
            <person name="Ovreas L."/>
            <person name="Rohde M."/>
            <person name="Galperin M.Y."/>
            <person name="Jogler C."/>
        </authorList>
    </citation>
    <scope>NUCLEOTIDE SEQUENCE [LARGE SCALE GENOMIC DNA]</scope>
    <source>
        <strain evidence="1 2">Pla85_3_4</strain>
    </source>
</reference>
<protein>
    <submittedName>
        <fullName evidence="1">Uncharacterized protein</fullName>
    </submittedName>
</protein>
<name>A0A518DTA6_9BACT</name>
<proteinExistence type="predicted"/>
<dbReference type="AlphaFoldDB" id="A0A518DTA6"/>
<gene>
    <name evidence="1" type="ORF">Pla8534_28650</name>
</gene>
<dbReference type="RefSeq" id="WP_145053836.1">
    <property type="nucleotide sequence ID" value="NZ_CP036433.1"/>
</dbReference>
<accession>A0A518DTA6</accession>
<keyword evidence="2" id="KW-1185">Reference proteome</keyword>
<dbReference type="OrthoDB" id="9984120at2"/>
<organism evidence="1 2">
    <name type="scientific">Lignipirellula cremea</name>
    <dbReference type="NCBI Taxonomy" id="2528010"/>
    <lineage>
        <taxon>Bacteria</taxon>
        <taxon>Pseudomonadati</taxon>
        <taxon>Planctomycetota</taxon>
        <taxon>Planctomycetia</taxon>
        <taxon>Pirellulales</taxon>
        <taxon>Pirellulaceae</taxon>
        <taxon>Lignipirellula</taxon>
    </lineage>
</organism>
<dbReference type="KEGG" id="lcre:Pla8534_28650"/>